<proteinExistence type="predicted"/>
<dbReference type="EMBL" id="ML992706">
    <property type="protein sequence ID" value="KAF2207163.1"/>
    <property type="molecule type" value="Genomic_DNA"/>
</dbReference>
<accession>A0A6A6F155</accession>
<feature type="compositionally biased region" description="Basic residues" evidence="1">
    <location>
        <begin position="1"/>
        <end position="17"/>
    </location>
</feature>
<feature type="compositionally biased region" description="Polar residues" evidence="1">
    <location>
        <begin position="35"/>
        <end position="68"/>
    </location>
</feature>
<name>A0A6A6F155_9PEZI</name>
<keyword evidence="3" id="KW-1185">Reference proteome</keyword>
<evidence type="ECO:0000313" key="2">
    <source>
        <dbReference type="EMBL" id="KAF2207163.1"/>
    </source>
</evidence>
<dbReference type="AlphaFoldDB" id="A0A6A6F155"/>
<evidence type="ECO:0000256" key="1">
    <source>
        <dbReference type="SAM" id="MobiDB-lite"/>
    </source>
</evidence>
<reference evidence="2" key="1">
    <citation type="journal article" date="2020" name="Stud. Mycol.">
        <title>101 Dothideomycetes genomes: a test case for predicting lifestyles and emergence of pathogens.</title>
        <authorList>
            <person name="Haridas S."/>
            <person name="Albert R."/>
            <person name="Binder M."/>
            <person name="Bloem J."/>
            <person name="Labutti K."/>
            <person name="Salamov A."/>
            <person name="Andreopoulos B."/>
            <person name="Baker S."/>
            <person name="Barry K."/>
            <person name="Bills G."/>
            <person name="Bluhm B."/>
            <person name="Cannon C."/>
            <person name="Castanera R."/>
            <person name="Culley D."/>
            <person name="Daum C."/>
            <person name="Ezra D."/>
            <person name="Gonzalez J."/>
            <person name="Henrissat B."/>
            <person name="Kuo A."/>
            <person name="Liang C."/>
            <person name="Lipzen A."/>
            <person name="Lutzoni F."/>
            <person name="Magnuson J."/>
            <person name="Mondo S."/>
            <person name="Nolan M."/>
            <person name="Ohm R."/>
            <person name="Pangilinan J."/>
            <person name="Park H.-J."/>
            <person name="Ramirez L."/>
            <person name="Alfaro M."/>
            <person name="Sun H."/>
            <person name="Tritt A."/>
            <person name="Yoshinaga Y."/>
            <person name="Zwiers L.-H."/>
            <person name="Turgeon B."/>
            <person name="Goodwin S."/>
            <person name="Spatafora J."/>
            <person name="Crous P."/>
            <person name="Grigoriev I."/>
        </authorList>
    </citation>
    <scope>NUCLEOTIDE SEQUENCE</scope>
    <source>
        <strain evidence="2">SCOH1-5</strain>
    </source>
</reference>
<sequence>MPGRNPIKHNGIRNRRPQHFDRVRVENTPPLPLQDPSSTDSEHGNQAQSDQPESISPTSGPSREQQGSAAEARTPPFVALDRPEERISRAMRTMRVSDAVEVVLSMGLSVYAPRLSGSAGV</sequence>
<protein>
    <submittedName>
        <fullName evidence="2">Uncharacterized protein</fullName>
    </submittedName>
</protein>
<feature type="region of interest" description="Disordered" evidence="1">
    <location>
        <begin position="1"/>
        <end position="84"/>
    </location>
</feature>
<organism evidence="2 3">
    <name type="scientific">Cercospora zeae-maydis SCOH1-5</name>
    <dbReference type="NCBI Taxonomy" id="717836"/>
    <lineage>
        <taxon>Eukaryota</taxon>
        <taxon>Fungi</taxon>
        <taxon>Dikarya</taxon>
        <taxon>Ascomycota</taxon>
        <taxon>Pezizomycotina</taxon>
        <taxon>Dothideomycetes</taxon>
        <taxon>Dothideomycetidae</taxon>
        <taxon>Mycosphaerellales</taxon>
        <taxon>Mycosphaerellaceae</taxon>
        <taxon>Cercospora</taxon>
    </lineage>
</organism>
<gene>
    <name evidence="2" type="ORF">CERZMDRAFT_102658</name>
</gene>
<dbReference type="Proteomes" id="UP000799539">
    <property type="component" value="Unassembled WGS sequence"/>
</dbReference>
<evidence type="ECO:0000313" key="3">
    <source>
        <dbReference type="Proteomes" id="UP000799539"/>
    </source>
</evidence>